<evidence type="ECO:0000256" key="3">
    <source>
        <dbReference type="ARBA" id="ARBA00022989"/>
    </source>
</evidence>
<keyword evidence="2 6" id="KW-0812">Transmembrane</keyword>
<proteinExistence type="predicted"/>
<feature type="region of interest" description="Disordered" evidence="5">
    <location>
        <begin position="1"/>
        <end position="42"/>
    </location>
</feature>
<evidence type="ECO:0000313" key="8">
    <source>
        <dbReference type="Proteomes" id="UP000518752"/>
    </source>
</evidence>
<dbReference type="PANTHER" id="PTHR15549:SF26">
    <property type="entry name" value="AXIAL BUDDING PATTERN PROTEIN 2-RELATED"/>
    <property type="match status" value="1"/>
</dbReference>
<evidence type="ECO:0000256" key="5">
    <source>
        <dbReference type="SAM" id="MobiDB-lite"/>
    </source>
</evidence>
<dbReference type="Proteomes" id="UP000518752">
    <property type="component" value="Unassembled WGS sequence"/>
</dbReference>
<dbReference type="InterPro" id="IPR051694">
    <property type="entry name" value="Immunoregulatory_rcpt-like"/>
</dbReference>
<protein>
    <submittedName>
        <fullName evidence="7">Uncharacterized protein</fullName>
    </submittedName>
</protein>
<sequence>MSTTSPTSFISIPASSTLPNSTSPSFSSSSSSSFSSPPAGVSGQTSKHSNVAAIAGGTVGAIAVLLLLTLVILFCTRRRSAIRVNGRGKDVLGAYDAPRGMNDLTPYRISIPASPHSGKYTMGWTDVVQNGGGGGQLKAPRMIGEGVADISESASPVGGEEWRTELDNIRREVQEMRTSTRFELPPVYHADAER</sequence>
<keyword evidence="3 6" id="KW-1133">Transmembrane helix</keyword>
<dbReference type="PANTHER" id="PTHR15549">
    <property type="entry name" value="PAIRED IMMUNOGLOBULIN-LIKE TYPE 2 RECEPTOR"/>
    <property type="match status" value="1"/>
</dbReference>
<comment type="caution">
    <text evidence="7">The sequence shown here is derived from an EMBL/GenBank/DDBJ whole genome shotgun (WGS) entry which is preliminary data.</text>
</comment>
<feature type="transmembrane region" description="Helical" evidence="6">
    <location>
        <begin position="51"/>
        <end position="75"/>
    </location>
</feature>
<dbReference type="GO" id="GO:0071944">
    <property type="term" value="C:cell periphery"/>
    <property type="evidence" value="ECO:0007669"/>
    <property type="project" value="UniProtKB-ARBA"/>
</dbReference>
<reference evidence="7 8" key="1">
    <citation type="journal article" date="2020" name="ISME J.">
        <title>Uncovering the hidden diversity of litter-decomposition mechanisms in mushroom-forming fungi.</title>
        <authorList>
            <person name="Floudas D."/>
            <person name="Bentzer J."/>
            <person name="Ahren D."/>
            <person name="Johansson T."/>
            <person name="Persson P."/>
            <person name="Tunlid A."/>
        </authorList>
    </citation>
    <scope>NUCLEOTIDE SEQUENCE [LARGE SCALE GENOMIC DNA]</scope>
    <source>
        <strain evidence="7 8">CBS 406.79</strain>
    </source>
</reference>
<evidence type="ECO:0000256" key="1">
    <source>
        <dbReference type="ARBA" id="ARBA00004167"/>
    </source>
</evidence>
<keyword evidence="4 6" id="KW-0472">Membrane</keyword>
<feature type="compositionally biased region" description="Low complexity" evidence="5">
    <location>
        <begin position="1"/>
        <end position="38"/>
    </location>
</feature>
<keyword evidence="8" id="KW-1185">Reference proteome</keyword>
<gene>
    <name evidence="7" type="ORF">D9757_009534</name>
</gene>
<accession>A0A8H5H800</accession>
<evidence type="ECO:0000256" key="4">
    <source>
        <dbReference type="ARBA" id="ARBA00023136"/>
    </source>
</evidence>
<dbReference type="EMBL" id="JAACJN010000075">
    <property type="protein sequence ID" value="KAF5378646.1"/>
    <property type="molecule type" value="Genomic_DNA"/>
</dbReference>
<dbReference type="GO" id="GO:0016020">
    <property type="term" value="C:membrane"/>
    <property type="evidence" value="ECO:0007669"/>
    <property type="project" value="UniProtKB-SubCell"/>
</dbReference>
<evidence type="ECO:0000256" key="2">
    <source>
        <dbReference type="ARBA" id="ARBA00022692"/>
    </source>
</evidence>
<comment type="subcellular location">
    <subcellularLocation>
        <location evidence="1">Membrane</location>
        <topology evidence="1">Single-pass membrane protein</topology>
    </subcellularLocation>
</comment>
<evidence type="ECO:0000313" key="7">
    <source>
        <dbReference type="EMBL" id="KAF5378646.1"/>
    </source>
</evidence>
<dbReference type="AlphaFoldDB" id="A0A8H5H800"/>
<name>A0A8H5H800_9AGAR</name>
<evidence type="ECO:0000256" key="6">
    <source>
        <dbReference type="SAM" id="Phobius"/>
    </source>
</evidence>
<organism evidence="7 8">
    <name type="scientific">Collybiopsis confluens</name>
    <dbReference type="NCBI Taxonomy" id="2823264"/>
    <lineage>
        <taxon>Eukaryota</taxon>
        <taxon>Fungi</taxon>
        <taxon>Dikarya</taxon>
        <taxon>Basidiomycota</taxon>
        <taxon>Agaricomycotina</taxon>
        <taxon>Agaricomycetes</taxon>
        <taxon>Agaricomycetidae</taxon>
        <taxon>Agaricales</taxon>
        <taxon>Marasmiineae</taxon>
        <taxon>Omphalotaceae</taxon>
        <taxon>Collybiopsis</taxon>
    </lineage>
</organism>